<dbReference type="EMBL" id="JAACXV010014634">
    <property type="protein sequence ID" value="KAF7265266.1"/>
    <property type="molecule type" value="Genomic_DNA"/>
</dbReference>
<keyword evidence="1" id="KW-0812">Transmembrane</keyword>
<feature type="transmembrane region" description="Helical" evidence="1">
    <location>
        <begin position="70"/>
        <end position="91"/>
    </location>
</feature>
<comment type="caution">
    <text evidence="2">The sequence shown here is derived from an EMBL/GenBank/DDBJ whole genome shotgun (WGS) entry which is preliminary data.</text>
</comment>
<accession>A0A834HSU1</accession>
<keyword evidence="1" id="KW-1133">Transmembrane helix</keyword>
<keyword evidence="1" id="KW-0472">Membrane</keyword>
<evidence type="ECO:0000256" key="1">
    <source>
        <dbReference type="SAM" id="Phobius"/>
    </source>
</evidence>
<evidence type="ECO:0000313" key="3">
    <source>
        <dbReference type="Proteomes" id="UP000625711"/>
    </source>
</evidence>
<name>A0A834HSU1_RHYFE</name>
<organism evidence="2 3">
    <name type="scientific">Rhynchophorus ferrugineus</name>
    <name type="common">Red palm weevil</name>
    <name type="synonym">Curculio ferrugineus</name>
    <dbReference type="NCBI Taxonomy" id="354439"/>
    <lineage>
        <taxon>Eukaryota</taxon>
        <taxon>Metazoa</taxon>
        <taxon>Ecdysozoa</taxon>
        <taxon>Arthropoda</taxon>
        <taxon>Hexapoda</taxon>
        <taxon>Insecta</taxon>
        <taxon>Pterygota</taxon>
        <taxon>Neoptera</taxon>
        <taxon>Endopterygota</taxon>
        <taxon>Coleoptera</taxon>
        <taxon>Polyphaga</taxon>
        <taxon>Cucujiformia</taxon>
        <taxon>Curculionidae</taxon>
        <taxon>Dryophthorinae</taxon>
        <taxon>Rhynchophorus</taxon>
    </lineage>
</organism>
<reference evidence="2" key="1">
    <citation type="submission" date="2020-08" db="EMBL/GenBank/DDBJ databases">
        <title>Genome sequencing and assembly of the red palm weevil Rhynchophorus ferrugineus.</title>
        <authorList>
            <person name="Dias G.B."/>
            <person name="Bergman C.M."/>
            <person name="Manee M."/>
        </authorList>
    </citation>
    <scope>NUCLEOTIDE SEQUENCE</scope>
    <source>
        <strain evidence="2">AA-2017</strain>
        <tissue evidence="2">Whole larva</tissue>
    </source>
</reference>
<evidence type="ECO:0000313" key="2">
    <source>
        <dbReference type="EMBL" id="KAF7265266.1"/>
    </source>
</evidence>
<dbReference type="Proteomes" id="UP000625711">
    <property type="component" value="Unassembled WGS sequence"/>
</dbReference>
<gene>
    <name evidence="2" type="ORF">GWI33_021260</name>
</gene>
<proteinExistence type="predicted"/>
<protein>
    <submittedName>
        <fullName evidence="2">Uncharacterized protein</fullName>
    </submittedName>
</protein>
<sequence>MKCATKPRTKNGGKPTRWSGLLTGQIAGMTIELPRSRLWSSDPGQASPRDSYMKVMTSPFRFAYVKFTDFFFVFCYVVPIGCTNALSVVPFNMIKTSMRQYVF</sequence>
<keyword evidence="3" id="KW-1185">Reference proteome</keyword>
<dbReference type="AlphaFoldDB" id="A0A834HSU1"/>